<comment type="catalytic activity">
    <reaction evidence="2">
        <text>2 GTP = 3',3'-c-di-GMP + 2 diphosphate</text>
        <dbReference type="Rhea" id="RHEA:24898"/>
        <dbReference type="ChEBI" id="CHEBI:33019"/>
        <dbReference type="ChEBI" id="CHEBI:37565"/>
        <dbReference type="ChEBI" id="CHEBI:58805"/>
        <dbReference type="EC" id="2.7.7.65"/>
    </reaction>
</comment>
<reference evidence="4 5" key="1">
    <citation type="submission" date="2018-07" db="EMBL/GenBank/DDBJ databases">
        <title>Mechanisms of high-level aminoglycoside resistance among Gram-negative pathogens in Brazil.</title>
        <authorList>
            <person name="Ballaben A.S."/>
            <person name="Darini A.L.C."/>
            <person name="Doi Y."/>
        </authorList>
    </citation>
    <scope>NUCLEOTIDE SEQUENCE [LARGE SCALE GENOMIC DNA]</scope>
    <source>
        <strain evidence="4 5">B2-305</strain>
    </source>
</reference>
<dbReference type="InterPro" id="IPR043128">
    <property type="entry name" value="Rev_trsase/Diguanyl_cyclase"/>
</dbReference>
<dbReference type="GO" id="GO:0043709">
    <property type="term" value="P:cell adhesion involved in single-species biofilm formation"/>
    <property type="evidence" value="ECO:0007669"/>
    <property type="project" value="TreeGrafter"/>
</dbReference>
<feature type="non-terminal residue" evidence="4">
    <location>
        <position position="1"/>
    </location>
</feature>
<protein>
    <recommendedName>
        <fullName evidence="1">diguanylate cyclase</fullName>
        <ecNumber evidence="1">2.7.7.65</ecNumber>
    </recommendedName>
</protein>
<name>A0A367M5X5_PSEAI</name>
<evidence type="ECO:0000313" key="5">
    <source>
        <dbReference type="Proteomes" id="UP000253594"/>
    </source>
</evidence>
<dbReference type="GO" id="GO:0005886">
    <property type="term" value="C:plasma membrane"/>
    <property type="evidence" value="ECO:0007669"/>
    <property type="project" value="TreeGrafter"/>
</dbReference>
<dbReference type="SUPFAM" id="SSF55073">
    <property type="entry name" value="Nucleotide cyclase"/>
    <property type="match status" value="1"/>
</dbReference>
<dbReference type="PROSITE" id="PS50887">
    <property type="entry name" value="GGDEF"/>
    <property type="match status" value="1"/>
</dbReference>
<accession>A0A367M5X5</accession>
<dbReference type="PANTHER" id="PTHR45138:SF9">
    <property type="entry name" value="DIGUANYLATE CYCLASE DGCM-RELATED"/>
    <property type="match status" value="1"/>
</dbReference>
<evidence type="ECO:0000256" key="2">
    <source>
        <dbReference type="ARBA" id="ARBA00034247"/>
    </source>
</evidence>
<dbReference type="CDD" id="cd01949">
    <property type="entry name" value="GGDEF"/>
    <property type="match status" value="1"/>
</dbReference>
<dbReference type="EC" id="2.7.7.65" evidence="1"/>
<dbReference type="GO" id="GO:0052621">
    <property type="term" value="F:diguanylate cyclase activity"/>
    <property type="evidence" value="ECO:0007669"/>
    <property type="project" value="UniProtKB-EC"/>
</dbReference>
<dbReference type="InterPro" id="IPR029787">
    <property type="entry name" value="Nucleotide_cyclase"/>
</dbReference>
<dbReference type="Proteomes" id="UP000253594">
    <property type="component" value="Unassembled WGS sequence"/>
</dbReference>
<feature type="domain" description="GGDEF" evidence="3">
    <location>
        <begin position="1"/>
        <end position="84"/>
    </location>
</feature>
<comment type="caution">
    <text evidence="4">The sequence shown here is derived from an EMBL/GenBank/DDBJ whole genome shotgun (WGS) entry which is preliminary data.</text>
</comment>
<proteinExistence type="predicted"/>
<evidence type="ECO:0000259" key="3">
    <source>
        <dbReference type="PROSITE" id="PS50887"/>
    </source>
</evidence>
<evidence type="ECO:0000313" key="4">
    <source>
        <dbReference type="EMBL" id="RCI72273.1"/>
    </source>
</evidence>
<dbReference type="InterPro" id="IPR000160">
    <property type="entry name" value="GGDEF_dom"/>
</dbReference>
<dbReference type="InterPro" id="IPR050469">
    <property type="entry name" value="Diguanylate_Cyclase"/>
</dbReference>
<sequence length="84" mass="9094">RFGGEEFVVLLPATSLEAGRQLLERLRAAIAACPFHFKGEPLSITCSAGITAFEGNEAGEAVFERADQALYRAKRAGRDRLEVA</sequence>
<gene>
    <name evidence="4" type="ORF">DT376_24660</name>
</gene>
<dbReference type="Gene3D" id="3.30.70.270">
    <property type="match status" value="1"/>
</dbReference>
<dbReference type="EMBL" id="QORE01001018">
    <property type="protein sequence ID" value="RCI72273.1"/>
    <property type="molecule type" value="Genomic_DNA"/>
</dbReference>
<dbReference type="NCBIfam" id="TIGR00254">
    <property type="entry name" value="GGDEF"/>
    <property type="match status" value="1"/>
</dbReference>
<dbReference type="PANTHER" id="PTHR45138">
    <property type="entry name" value="REGULATORY COMPONENTS OF SENSORY TRANSDUCTION SYSTEM"/>
    <property type="match status" value="1"/>
</dbReference>
<organism evidence="4 5">
    <name type="scientific">Pseudomonas aeruginosa</name>
    <dbReference type="NCBI Taxonomy" id="287"/>
    <lineage>
        <taxon>Bacteria</taxon>
        <taxon>Pseudomonadati</taxon>
        <taxon>Pseudomonadota</taxon>
        <taxon>Gammaproteobacteria</taxon>
        <taxon>Pseudomonadales</taxon>
        <taxon>Pseudomonadaceae</taxon>
        <taxon>Pseudomonas</taxon>
    </lineage>
</organism>
<evidence type="ECO:0000256" key="1">
    <source>
        <dbReference type="ARBA" id="ARBA00012528"/>
    </source>
</evidence>
<dbReference type="Pfam" id="PF00990">
    <property type="entry name" value="GGDEF"/>
    <property type="match status" value="1"/>
</dbReference>
<dbReference type="GO" id="GO:1902201">
    <property type="term" value="P:negative regulation of bacterial-type flagellum-dependent cell motility"/>
    <property type="evidence" value="ECO:0007669"/>
    <property type="project" value="TreeGrafter"/>
</dbReference>
<dbReference type="AlphaFoldDB" id="A0A367M5X5"/>